<reference evidence="2" key="1">
    <citation type="submission" date="2021-04" db="EMBL/GenBank/DDBJ databases">
        <title>First draft genome resource for Brassicaceae pathogens Fusarium oxysporum f. sp. raphani and Fusarium oxysporum f. sp. rapae.</title>
        <authorList>
            <person name="Asai S."/>
        </authorList>
    </citation>
    <scope>NUCLEOTIDE SEQUENCE</scope>
    <source>
        <strain evidence="2">Tf1262</strain>
    </source>
</reference>
<evidence type="ECO:0000313" key="2">
    <source>
        <dbReference type="EMBL" id="KAG7432841.1"/>
    </source>
</evidence>
<gene>
    <name evidence="2" type="ORF">Forpi1262_v005785</name>
</gene>
<dbReference type="AlphaFoldDB" id="A0A8J5PMW5"/>
<dbReference type="EMBL" id="JAELUR010000004">
    <property type="protein sequence ID" value="KAG7432841.1"/>
    <property type="molecule type" value="Genomic_DNA"/>
</dbReference>
<dbReference type="Proteomes" id="UP000693942">
    <property type="component" value="Unassembled WGS sequence"/>
</dbReference>
<protein>
    <submittedName>
        <fullName evidence="2">Uncharacterized protein</fullName>
    </submittedName>
</protein>
<proteinExistence type="predicted"/>
<organism evidence="2 3">
    <name type="scientific">Fusarium oxysporum f. sp. raphani</name>
    <dbReference type="NCBI Taxonomy" id="96318"/>
    <lineage>
        <taxon>Eukaryota</taxon>
        <taxon>Fungi</taxon>
        <taxon>Dikarya</taxon>
        <taxon>Ascomycota</taxon>
        <taxon>Pezizomycotina</taxon>
        <taxon>Sordariomycetes</taxon>
        <taxon>Hypocreomycetidae</taxon>
        <taxon>Hypocreales</taxon>
        <taxon>Nectriaceae</taxon>
        <taxon>Fusarium</taxon>
        <taxon>Fusarium oxysporum species complex</taxon>
    </lineage>
</organism>
<evidence type="ECO:0000256" key="1">
    <source>
        <dbReference type="SAM" id="MobiDB-lite"/>
    </source>
</evidence>
<comment type="caution">
    <text evidence="2">The sequence shown here is derived from an EMBL/GenBank/DDBJ whole genome shotgun (WGS) entry which is preliminary data.</text>
</comment>
<accession>A0A8J5PMW5</accession>
<evidence type="ECO:0000313" key="3">
    <source>
        <dbReference type="Proteomes" id="UP000693942"/>
    </source>
</evidence>
<name>A0A8J5PMW5_FUSOX</name>
<feature type="region of interest" description="Disordered" evidence="1">
    <location>
        <begin position="438"/>
        <end position="464"/>
    </location>
</feature>
<sequence>MRSLALPVEPASVPAQKQAPDRQFLMFPYLHQDVRLLIWEAALRPRPSKNYNAVHSFRVSFWEAEDPRSHEMSDVGHKSPQIFGYRVMDELESQKMATALEAMSNCPEELKSVVHWDYGMWKACVESRWVISRRFRQKQWQELKMIVLEDLQTAPEKIHEPYTIERAWQKENKLMKNGGRESISQWYRDFVSVVNIDGMFNNIVATHPARDLFMIQDERWMSECTRLATVREQENNAIQLFRENAISATSNGFPIMGNIGFVYDRSWSNGITRNDPRPTTLMEQRSRNNPRGNFLLLLHLCVVRMLRLRLWLIDEEYDPCHTCKTKEDAEEEVDEEKRDRKVFYRYGEEDLVEVDIKPNVMWVTVENVRCILASSCGFVQYLSSDRIVGNPAFNPDPRAKPFDVWKCVGVLAPSSFMSLWTKVLSFMLSLRAAPHRSQVPNAVRGDDRKKKVNKHRSKPDGSRY</sequence>